<keyword evidence="6 8" id="KW-0238">DNA-binding</keyword>
<name>A0A291ISV4_9MOLU</name>
<dbReference type="PANTHER" id="PTHR42785:SF1">
    <property type="entry name" value="DNA TOPOISOMERASE"/>
    <property type="match status" value="1"/>
</dbReference>
<dbReference type="SMART" id="SM00437">
    <property type="entry name" value="TOP1Ac"/>
    <property type="match status" value="1"/>
</dbReference>
<organism evidence="12 13">
    <name type="scientific">Mesoplasma lactucae ATCC 49193</name>
    <dbReference type="NCBI Taxonomy" id="81460"/>
    <lineage>
        <taxon>Bacteria</taxon>
        <taxon>Bacillati</taxon>
        <taxon>Mycoplasmatota</taxon>
        <taxon>Mollicutes</taxon>
        <taxon>Entomoplasmatales</taxon>
        <taxon>Entomoplasmataceae</taxon>
        <taxon>Mesoplasma</taxon>
    </lineage>
</organism>
<dbReference type="HAMAP" id="MF_00952">
    <property type="entry name" value="Topoisom_1_prok"/>
    <property type="match status" value="1"/>
</dbReference>
<dbReference type="SMART" id="SM00493">
    <property type="entry name" value="TOPRIM"/>
    <property type="match status" value="1"/>
</dbReference>
<evidence type="ECO:0000256" key="7">
    <source>
        <dbReference type="ARBA" id="ARBA00023235"/>
    </source>
</evidence>
<evidence type="ECO:0000256" key="3">
    <source>
        <dbReference type="ARBA" id="ARBA00022723"/>
    </source>
</evidence>
<dbReference type="Gene3D" id="2.70.20.10">
    <property type="entry name" value="Topoisomerase I, domain 3"/>
    <property type="match status" value="1"/>
</dbReference>
<evidence type="ECO:0000256" key="9">
    <source>
        <dbReference type="SAM" id="MobiDB-lite"/>
    </source>
</evidence>
<dbReference type="NCBIfam" id="TIGR01051">
    <property type="entry name" value="topA_bact"/>
    <property type="match status" value="1"/>
</dbReference>
<comment type="function">
    <text evidence="8">Releases the supercoiling and torsional tension of DNA, which is introduced during the DNA replication and transcription, by transiently cleaving and rejoining one strand of the DNA duplex. Introduces a single-strand break via transesterification at a target site in duplex DNA. The scissile phosphodiester is attacked by the catalytic tyrosine of the enzyme, resulting in the formation of a DNA-(5'-phosphotyrosyl)-enzyme intermediate and the expulsion of a 3'-OH DNA strand. The free DNA strand then undergoes passage around the unbroken strand, thus removing DNA supercoils. Finally, in the religation step, the DNA 3'-OH attacks the covalent intermediate to expel the active-site tyrosine and restore the DNA phosphodiester backbone.</text>
</comment>
<keyword evidence="3" id="KW-0479">Metal-binding</keyword>
<comment type="subunit">
    <text evidence="8">Monomer.</text>
</comment>
<dbReference type="Pfam" id="PF01751">
    <property type="entry name" value="Toprim"/>
    <property type="match status" value="1"/>
</dbReference>
<dbReference type="InterPro" id="IPR013825">
    <property type="entry name" value="Topo_IA_cen_sub2"/>
</dbReference>
<feature type="region of interest" description="Interaction with DNA" evidence="8">
    <location>
        <begin position="215"/>
        <end position="220"/>
    </location>
</feature>
<dbReference type="GO" id="GO:0046872">
    <property type="term" value="F:metal ion binding"/>
    <property type="evidence" value="ECO:0007669"/>
    <property type="project" value="UniProtKB-KW"/>
</dbReference>
<feature type="compositionally biased region" description="Basic residues" evidence="9">
    <location>
        <begin position="691"/>
        <end position="713"/>
    </location>
</feature>
<evidence type="ECO:0000259" key="11">
    <source>
        <dbReference type="PROSITE" id="PS52039"/>
    </source>
</evidence>
<dbReference type="PANTHER" id="PTHR42785">
    <property type="entry name" value="DNA TOPOISOMERASE, TYPE IA, CORE"/>
    <property type="match status" value="1"/>
</dbReference>
<evidence type="ECO:0000256" key="1">
    <source>
        <dbReference type="ARBA" id="ARBA00000213"/>
    </source>
</evidence>
<dbReference type="Proteomes" id="UP000232227">
    <property type="component" value="Chromosome"/>
</dbReference>
<gene>
    <name evidence="8" type="primary">topA</name>
    <name evidence="12" type="ORF">CP520_03260</name>
</gene>
<feature type="site" description="Interaction with DNA" evidence="8">
    <location>
        <position position="196"/>
    </location>
</feature>
<feature type="active site" description="O-(5'-phospho-DNA)-tyrosine intermediate" evidence="8">
    <location>
        <position position="344"/>
    </location>
</feature>
<dbReference type="InterPro" id="IPR013824">
    <property type="entry name" value="Topo_IA_cen_sub1"/>
</dbReference>
<dbReference type="InterPro" id="IPR013497">
    <property type="entry name" value="Topo_IA_cen"/>
</dbReference>
<keyword evidence="7 8" id="KW-0413">Isomerase</keyword>
<evidence type="ECO:0000256" key="2">
    <source>
        <dbReference type="ARBA" id="ARBA00009446"/>
    </source>
</evidence>
<dbReference type="PROSITE" id="PS52039">
    <property type="entry name" value="TOPO_IA_2"/>
    <property type="match status" value="1"/>
</dbReference>
<feature type="region of interest" description="Disordered" evidence="9">
    <location>
        <begin position="680"/>
        <end position="713"/>
    </location>
</feature>
<dbReference type="GO" id="GO:0003677">
    <property type="term" value="F:DNA binding"/>
    <property type="evidence" value="ECO:0007669"/>
    <property type="project" value="UniProtKB-KW"/>
</dbReference>
<keyword evidence="13" id="KW-1185">Reference proteome</keyword>
<dbReference type="SMART" id="SM00436">
    <property type="entry name" value="TOP1Bc"/>
    <property type="match status" value="1"/>
</dbReference>
<feature type="site" description="Interaction with DNA" evidence="8">
    <location>
        <position position="346"/>
    </location>
</feature>
<feature type="site" description="Interaction with DNA" evidence="8">
    <location>
        <position position="84"/>
    </location>
</feature>
<keyword evidence="5 8" id="KW-0799">Topoisomerase</keyword>
<dbReference type="PROSITE" id="PS50880">
    <property type="entry name" value="TOPRIM"/>
    <property type="match status" value="1"/>
</dbReference>
<dbReference type="OrthoDB" id="9804262at2"/>
<dbReference type="InterPro" id="IPR000380">
    <property type="entry name" value="Topo_IA"/>
</dbReference>
<dbReference type="EC" id="5.6.2.1" evidence="8"/>
<accession>A0A291ISV4</accession>
<dbReference type="Pfam" id="PF01131">
    <property type="entry name" value="Topoisom_bac"/>
    <property type="match status" value="1"/>
</dbReference>
<feature type="site" description="Interaction with DNA" evidence="8">
    <location>
        <position position="550"/>
    </location>
</feature>
<keyword evidence="4" id="KW-0460">Magnesium</keyword>
<evidence type="ECO:0000256" key="4">
    <source>
        <dbReference type="ARBA" id="ARBA00022842"/>
    </source>
</evidence>
<dbReference type="AlphaFoldDB" id="A0A291ISV4"/>
<dbReference type="Gene3D" id="1.10.290.10">
    <property type="entry name" value="Topoisomerase I, domain 4"/>
    <property type="match status" value="1"/>
</dbReference>
<dbReference type="InterPro" id="IPR023406">
    <property type="entry name" value="Topo_IA_AS"/>
</dbReference>
<dbReference type="InterPro" id="IPR023405">
    <property type="entry name" value="Topo_IA_core_domain"/>
</dbReference>
<protein>
    <recommendedName>
        <fullName evidence="8">DNA topoisomerase 1</fullName>
        <ecNumber evidence="8">5.6.2.1</ecNumber>
    </recommendedName>
    <alternativeName>
        <fullName evidence="8">DNA topoisomerase I</fullName>
    </alternativeName>
</protein>
<dbReference type="CDD" id="cd00186">
    <property type="entry name" value="TOP1Ac"/>
    <property type="match status" value="1"/>
</dbReference>
<feature type="domain" description="Topo IA-type catalytic" evidence="11">
    <location>
        <begin position="182"/>
        <end position="620"/>
    </location>
</feature>
<feature type="domain" description="Toprim" evidence="10">
    <location>
        <begin position="49"/>
        <end position="166"/>
    </location>
</feature>
<feature type="site" description="Interaction with DNA" evidence="8">
    <location>
        <position position="192"/>
    </location>
</feature>
<dbReference type="KEGG" id="mlac:CP520_03260"/>
<dbReference type="InterPro" id="IPR013826">
    <property type="entry name" value="Topo_IA_cen_sub3"/>
</dbReference>
<dbReference type="SUPFAM" id="SSF56712">
    <property type="entry name" value="Prokaryotic type I DNA topoisomerase"/>
    <property type="match status" value="1"/>
</dbReference>
<sequence length="713" mass="81840">MNDNTIAKEDLIDALHTVFTNISDDEVNDVVNKLTNEGVKFVSNAKKPKILVLVESPTKVAKIKGFLEEGHPEDEFEVLASVGHITKIANRGKNNLGIDTETMTPIFINDRSKTKQINAIKKAGKKADLIILASDPDREGEAIAWHLKNLFDGENKNIKRMTFDEITKEAVLDAFDHLREIDMDLVNAAISRQMLDKIIGFLVSGVLQKATGLLSAGRVQTPALKLVVDRDREIKAFEEIKYKRIKVIDESKNIHLDLNKDDEGLLINKPDTYYLVPPKDEEVLDALTEDYNCVDYKGTEFETRSFKPYSTAGLLQDGFTKLRLSAAQVTMSAQKLYEEGLITYIRTDSQRYSDDFIHEAKNYIAKNYKEELFAYPLKPKGKQANTQDAHESIRPTHISDAPWLVDHKLENDLQKRVYNLIWWNTLKSLMHGPSGVNHRWTFDNNGYEFKQSWQEVKNLGYQELSIDKSDENIELDDNDEIVVKNNETAPQLAQDKGFVIKIDPSKIVEEDAKTSPPNMYNQASLIRELKKLGIGRPSTYNPILSKLQDRSYVKYHKGKPIQVERFGYIADDYLYKEFPEEFNLDYTAEMEETLDKIAEGKMEYKPWLKNIYDNLSVKVVEEKEKAVEESDEICPKCHEGHLVFIRSYFNRGRGCSNFPITGCSYREYEQSDGSWKEYVIPEKTDEDDKPKKKTIKKRKTTTKKKKPATKKAK</sequence>
<dbReference type="InterPro" id="IPR006171">
    <property type="entry name" value="TOPRIM_dom"/>
</dbReference>
<dbReference type="Gene3D" id="3.40.50.140">
    <property type="match status" value="1"/>
</dbReference>
<dbReference type="InterPro" id="IPR003602">
    <property type="entry name" value="Topo_IA_DNA-bd_dom"/>
</dbReference>
<dbReference type="PRINTS" id="PR00417">
    <property type="entry name" value="PRTPISMRASEI"/>
</dbReference>
<dbReference type="InterPro" id="IPR028612">
    <property type="entry name" value="Topoisom_1_IA"/>
</dbReference>
<evidence type="ECO:0000256" key="6">
    <source>
        <dbReference type="ARBA" id="ARBA00023125"/>
    </source>
</evidence>
<comment type="catalytic activity">
    <reaction evidence="1 8">
        <text>ATP-independent breakage of single-stranded DNA, followed by passage and rejoining.</text>
        <dbReference type="EC" id="5.6.2.1"/>
    </reaction>
</comment>
<dbReference type="GO" id="GO:0003917">
    <property type="term" value="F:DNA topoisomerase type I (single strand cut, ATP-independent) activity"/>
    <property type="evidence" value="ECO:0007669"/>
    <property type="project" value="UniProtKB-UniRule"/>
</dbReference>
<dbReference type="GO" id="GO:0006265">
    <property type="term" value="P:DNA topological change"/>
    <property type="evidence" value="ECO:0007669"/>
    <property type="project" value="UniProtKB-UniRule"/>
</dbReference>
<comment type="caution">
    <text evidence="8">Lacks conserved residue(s) required for the propagation of feature annotation.</text>
</comment>
<comment type="similarity">
    <text evidence="2 8">Belongs to the type IA topoisomerase family.</text>
</comment>
<evidence type="ECO:0000256" key="8">
    <source>
        <dbReference type="HAMAP-Rule" id="MF_00952"/>
    </source>
</evidence>
<dbReference type="PROSITE" id="PS00396">
    <property type="entry name" value="TOPO_IA_1"/>
    <property type="match status" value="1"/>
</dbReference>
<dbReference type="Gene3D" id="1.10.460.10">
    <property type="entry name" value="Topoisomerase I, domain 2"/>
    <property type="match status" value="1"/>
</dbReference>
<dbReference type="EMBL" id="CP023668">
    <property type="protein sequence ID" value="ATG97833.1"/>
    <property type="molecule type" value="Genomic_DNA"/>
</dbReference>
<reference evidence="12 13" key="1">
    <citation type="submission" date="2017-09" db="EMBL/GenBank/DDBJ databases">
        <title>SPAdes assembly of the Mesoplasma lactucae genome.</title>
        <authorList>
            <person name="Knight T.F."/>
            <person name="Rubinstein R."/>
            <person name="Citino T."/>
        </authorList>
    </citation>
    <scope>NUCLEOTIDE SEQUENCE [LARGE SCALE GENOMIC DNA]</scope>
    <source>
        <strain evidence="12 13">831-C4</strain>
    </source>
</reference>
<evidence type="ECO:0000259" key="10">
    <source>
        <dbReference type="PROSITE" id="PS50880"/>
    </source>
</evidence>
<evidence type="ECO:0000313" key="12">
    <source>
        <dbReference type="EMBL" id="ATG97833.1"/>
    </source>
</evidence>
<feature type="compositionally biased region" description="Basic and acidic residues" evidence="9">
    <location>
        <begin position="680"/>
        <end position="690"/>
    </location>
</feature>
<dbReference type="InterPro" id="IPR003601">
    <property type="entry name" value="Topo_IA_2"/>
</dbReference>
<evidence type="ECO:0000313" key="13">
    <source>
        <dbReference type="Proteomes" id="UP000232227"/>
    </source>
</evidence>
<proteinExistence type="inferred from homology"/>
<evidence type="ECO:0000256" key="5">
    <source>
        <dbReference type="ARBA" id="ARBA00023029"/>
    </source>
</evidence>
<dbReference type="InterPro" id="IPR005733">
    <property type="entry name" value="TopoI_bac-type"/>
</dbReference>